<dbReference type="RefSeq" id="XP_022335724.1">
    <property type="nucleotide sequence ID" value="XM_022480016.1"/>
</dbReference>
<evidence type="ECO:0000313" key="6">
    <source>
        <dbReference type="Proteomes" id="UP000694844"/>
    </source>
</evidence>
<comment type="subcellular location">
    <subcellularLocation>
        <location evidence="1">Membrane</location>
        <topology evidence="1">Multi-pass membrane protein</topology>
    </subcellularLocation>
</comment>
<dbReference type="Gene3D" id="1.20.1250.20">
    <property type="entry name" value="MFS general substrate transporter like domains"/>
    <property type="match status" value="1"/>
</dbReference>
<proteinExistence type="predicted"/>
<dbReference type="Proteomes" id="UP000694844">
    <property type="component" value="Chromosome 5"/>
</dbReference>
<keyword evidence="3 5" id="KW-1133">Transmembrane helix</keyword>
<sequence>MLYIAAIVGGGAILTLPMVRAMMSRITSPEKQGALFGGISSIETACFIVGNLIFNPIYSHTVTIFRGSVYLVMAGNVLVSLILLLVLSVLSRSKPTTYKLNGLVEVEQD</sequence>
<evidence type="ECO:0000313" key="7">
    <source>
        <dbReference type="RefSeq" id="XP_022335724.1"/>
    </source>
</evidence>
<evidence type="ECO:0000256" key="4">
    <source>
        <dbReference type="ARBA" id="ARBA00023136"/>
    </source>
</evidence>
<feature type="transmembrane region" description="Helical" evidence="5">
    <location>
        <begin position="35"/>
        <end position="58"/>
    </location>
</feature>
<evidence type="ECO:0000256" key="2">
    <source>
        <dbReference type="ARBA" id="ARBA00022692"/>
    </source>
</evidence>
<evidence type="ECO:0000256" key="5">
    <source>
        <dbReference type="SAM" id="Phobius"/>
    </source>
</evidence>
<reference evidence="7" key="1">
    <citation type="submission" date="2025-08" db="UniProtKB">
        <authorList>
            <consortium name="RefSeq"/>
        </authorList>
    </citation>
    <scope>IDENTIFICATION</scope>
    <source>
        <tissue evidence="7">Whole sample</tissue>
    </source>
</reference>
<keyword evidence="6" id="KW-1185">Reference proteome</keyword>
<feature type="transmembrane region" description="Helical" evidence="5">
    <location>
        <begin position="70"/>
        <end position="90"/>
    </location>
</feature>
<protein>
    <submittedName>
        <fullName evidence="7">Proton-coupled folate transporter-like</fullName>
    </submittedName>
</protein>
<keyword evidence="4 5" id="KW-0472">Membrane</keyword>
<evidence type="ECO:0000256" key="1">
    <source>
        <dbReference type="ARBA" id="ARBA00004141"/>
    </source>
</evidence>
<dbReference type="AlphaFoldDB" id="A0A8B8E7S8"/>
<dbReference type="PANTHER" id="PTHR23507:SF1">
    <property type="entry name" value="FI18259P1-RELATED"/>
    <property type="match status" value="1"/>
</dbReference>
<dbReference type="OrthoDB" id="6147058at2759"/>
<dbReference type="GeneID" id="111132227"/>
<accession>A0A8B8E7S8</accession>
<dbReference type="GO" id="GO:0022857">
    <property type="term" value="F:transmembrane transporter activity"/>
    <property type="evidence" value="ECO:0007669"/>
    <property type="project" value="TreeGrafter"/>
</dbReference>
<gene>
    <name evidence="7" type="primary">LOC111132227</name>
</gene>
<organism evidence="6 7">
    <name type="scientific">Crassostrea virginica</name>
    <name type="common">Eastern oyster</name>
    <dbReference type="NCBI Taxonomy" id="6565"/>
    <lineage>
        <taxon>Eukaryota</taxon>
        <taxon>Metazoa</taxon>
        <taxon>Spiralia</taxon>
        <taxon>Lophotrochozoa</taxon>
        <taxon>Mollusca</taxon>
        <taxon>Bivalvia</taxon>
        <taxon>Autobranchia</taxon>
        <taxon>Pteriomorphia</taxon>
        <taxon>Ostreida</taxon>
        <taxon>Ostreoidea</taxon>
        <taxon>Ostreidae</taxon>
        <taxon>Crassostrea</taxon>
    </lineage>
</organism>
<dbReference type="GO" id="GO:0016020">
    <property type="term" value="C:membrane"/>
    <property type="evidence" value="ECO:0007669"/>
    <property type="project" value="UniProtKB-SubCell"/>
</dbReference>
<dbReference type="KEGG" id="cvn:111132227"/>
<keyword evidence="2 5" id="KW-0812">Transmembrane</keyword>
<name>A0A8B8E7S8_CRAVI</name>
<feature type="transmembrane region" description="Helical" evidence="5">
    <location>
        <begin position="6"/>
        <end position="23"/>
    </location>
</feature>
<dbReference type="PANTHER" id="PTHR23507">
    <property type="entry name" value="ZGC:174356"/>
    <property type="match status" value="1"/>
</dbReference>
<dbReference type="InterPro" id="IPR036259">
    <property type="entry name" value="MFS_trans_sf"/>
</dbReference>
<dbReference type="SUPFAM" id="SSF103473">
    <property type="entry name" value="MFS general substrate transporter"/>
    <property type="match status" value="1"/>
</dbReference>
<evidence type="ECO:0000256" key="3">
    <source>
        <dbReference type="ARBA" id="ARBA00022989"/>
    </source>
</evidence>